<dbReference type="PANTHER" id="PTHR43553">
    <property type="entry name" value="HEAVY METAL TRANSPORTER"/>
    <property type="match status" value="1"/>
</dbReference>
<comment type="subcellular location">
    <subcellularLocation>
        <location evidence="1">Cell membrane</location>
    </subcellularLocation>
</comment>
<dbReference type="InterPro" id="IPR003593">
    <property type="entry name" value="AAA+_ATPase"/>
</dbReference>
<feature type="domain" description="ABC transporter" evidence="9">
    <location>
        <begin position="2"/>
        <end position="234"/>
    </location>
</feature>
<keyword evidence="7" id="KW-1278">Translocase</keyword>
<accession>A0A832ECZ5</accession>
<dbReference type="SUPFAM" id="SSF52540">
    <property type="entry name" value="P-loop containing nucleoside triphosphate hydrolases"/>
    <property type="match status" value="1"/>
</dbReference>
<proteinExistence type="inferred from homology"/>
<protein>
    <submittedName>
        <fullName evidence="10">ABC transporter ATP-binding protein</fullName>
    </submittedName>
</protein>
<gene>
    <name evidence="10" type="ORF">ENS06_05150</name>
</gene>
<dbReference type="AlphaFoldDB" id="A0A832ECZ5"/>
<name>A0A832ECZ5_9BACT</name>
<organism evidence="10">
    <name type="scientific">Desulfacinum infernum</name>
    <dbReference type="NCBI Taxonomy" id="35837"/>
    <lineage>
        <taxon>Bacteria</taxon>
        <taxon>Pseudomonadati</taxon>
        <taxon>Thermodesulfobacteriota</taxon>
        <taxon>Syntrophobacteria</taxon>
        <taxon>Syntrophobacterales</taxon>
        <taxon>Syntrophobacteraceae</taxon>
        <taxon>Desulfacinum</taxon>
    </lineage>
</organism>
<evidence type="ECO:0000256" key="8">
    <source>
        <dbReference type="ARBA" id="ARBA00023136"/>
    </source>
</evidence>
<evidence type="ECO:0000256" key="5">
    <source>
        <dbReference type="ARBA" id="ARBA00022741"/>
    </source>
</evidence>
<evidence type="ECO:0000256" key="1">
    <source>
        <dbReference type="ARBA" id="ARBA00004236"/>
    </source>
</evidence>
<evidence type="ECO:0000256" key="7">
    <source>
        <dbReference type="ARBA" id="ARBA00022967"/>
    </source>
</evidence>
<dbReference type="PANTHER" id="PTHR43553:SF24">
    <property type="entry name" value="ENERGY-COUPLING FACTOR TRANSPORTER ATP-BINDING PROTEIN ECFA1"/>
    <property type="match status" value="1"/>
</dbReference>
<dbReference type="InterPro" id="IPR050095">
    <property type="entry name" value="ECF_ABC_transporter_ATP-bd"/>
</dbReference>
<reference evidence="10" key="1">
    <citation type="journal article" date="2020" name="mSystems">
        <title>Genome- and Community-Level Interaction Insights into Carbon Utilization and Element Cycling Functions of Hydrothermarchaeota in Hydrothermal Sediment.</title>
        <authorList>
            <person name="Zhou Z."/>
            <person name="Liu Y."/>
            <person name="Xu W."/>
            <person name="Pan J."/>
            <person name="Luo Z.H."/>
            <person name="Li M."/>
        </authorList>
    </citation>
    <scope>NUCLEOTIDE SEQUENCE [LARGE SCALE GENOMIC DNA]</scope>
    <source>
        <strain evidence="10">SpSt-456</strain>
    </source>
</reference>
<dbReference type="GO" id="GO:0005524">
    <property type="term" value="F:ATP binding"/>
    <property type="evidence" value="ECO:0007669"/>
    <property type="project" value="UniProtKB-KW"/>
</dbReference>
<dbReference type="GO" id="GO:0042626">
    <property type="term" value="F:ATPase-coupled transmembrane transporter activity"/>
    <property type="evidence" value="ECO:0007669"/>
    <property type="project" value="TreeGrafter"/>
</dbReference>
<evidence type="ECO:0000259" key="9">
    <source>
        <dbReference type="PROSITE" id="PS50893"/>
    </source>
</evidence>
<keyword evidence="5" id="KW-0547">Nucleotide-binding</keyword>
<keyword evidence="6 10" id="KW-0067">ATP-binding</keyword>
<dbReference type="PROSITE" id="PS50893">
    <property type="entry name" value="ABC_TRANSPORTER_2"/>
    <property type="match status" value="1"/>
</dbReference>
<keyword evidence="4" id="KW-1003">Cell membrane</keyword>
<evidence type="ECO:0000256" key="2">
    <source>
        <dbReference type="ARBA" id="ARBA00005417"/>
    </source>
</evidence>
<keyword evidence="3" id="KW-0813">Transport</keyword>
<dbReference type="GO" id="GO:0016887">
    <property type="term" value="F:ATP hydrolysis activity"/>
    <property type="evidence" value="ECO:0007669"/>
    <property type="project" value="InterPro"/>
</dbReference>
<evidence type="ECO:0000256" key="4">
    <source>
        <dbReference type="ARBA" id="ARBA00022475"/>
    </source>
</evidence>
<comment type="caution">
    <text evidence="10">The sequence shown here is derived from an EMBL/GenBank/DDBJ whole genome shotgun (WGS) entry which is preliminary data.</text>
</comment>
<dbReference type="InterPro" id="IPR027417">
    <property type="entry name" value="P-loop_NTPase"/>
</dbReference>
<dbReference type="GO" id="GO:0043190">
    <property type="term" value="C:ATP-binding cassette (ABC) transporter complex"/>
    <property type="evidence" value="ECO:0007669"/>
    <property type="project" value="TreeGrafter"/>
</dbReference>
<evidence type="ECO:0000256" key="6">
    <source>
        <dbReference type="ARBA" id="ARBA00022840"/>
    </source>
</evidence>
<dbReference type="Gene3D" id="3.40.50.300">
    <property type="entry name" value="P-loop containing nucleotide triphosphate hydrolases"/>
    <property type="match status" value="1"/>
</dbReference>
<keyword evidence="8" id="KW-0472">Membrane</keyword>
<sequence>MIEAVDVGFTYPDGTEALRGLSFRIPCPAFVLLCGANGQGKSTLLYLLAGLYPPTRGTLTVFGMDVARRPEAVRTCVGLVFQDPDSQILGETVADDVAFGPENLALPIRERERRVAQSLAFFGLKEVAEKPCYALSGGQKRRVALAGVLAMDPQVVLFDEPFTHLDWDGASALLRAMNRLRDEGRTVVVSTHDVEKVIAHVDQVLVLRDGTLVRSGPPQEVAFELGRYGVRPPCSVLLGKGLMPWPCD</sequence>
<dbReference type="PROSITE" id="PS00211">
    <property type="entry name" value="ABC_TRANSPORTER_1"/>
    <property type="match status" value="1"/>
</dbReference>
<dbReference type="Pfam" id="PF00005">
    <property type="entry name" value="ABC_tran"/>
    <property type="match status" value="1"/>
</dbReference>
<dbReference type="InterPro" id="IPR017871">
    <property type="entry name" value="ABC_transporter-like_CS"/>
</dbReference>
<evidence type="ECO:0000313" key="10">
    <source>
        <dbReference type="EMBL" id="HFK96696.1"/>
    </source>
</evidence>
<dbReference type="EMBL" id="DSTK01000013">
    <property type="protein sequence ID" value="HFK96696.1"/>
    <property type="molecule type" value="Genomic_DNA"/>
</dbReference>
<dbReference type="InterPro" id="IPR015856">
    <property type="entry name" value="ABC_transpr_CbiO/EcfA_su"/>
</dbReference>
<dbReference type="SMART" id="SM00382">
    <property type="entry name" value="AAA"/>
    <property type="match status" value="1"/>
</dbReference>
<dbReference type="CDD" id="cd03225">
    <property type="entry name" value="ABC_cobalt_CbiO_domain1"/>
    <property type="match status" value="1"/>
</dbReference>
<comment type="similarity">
    <text evidence="2">Belongs to the ABC transporter superfamily.</text>
</comment>
<dbReference type="InterPro" id="IPR003439">
    <property type="entry name" value="ABC_transporter-like_ATP-bd"/>
</dbReference>
<dbReference type="FunFam" id="3.40.50.300:FF:000224">
    <property type="entry name" value="Energy-coupling factor transporter ATP-binding protein EcfA"/>
    <property type="match status" value="1"/>
</dbReference>
<evidence type="ECO:0000256" key="3">
    <source>
        <dbReference type="ARBA" id="ARBA00022448"/>
    </source>
</evidence>